<dbReference type="EMBL" id="QRWT01000006">
    <property type="protein sequence ID" value="RGT53464.1"/>
    <property type="molecule type" value="Genomic_DNA"/>
</dbReference>
<keyword evidence="1" id="KW-0732">Signal</keyword>
<name>A0A412P9Z9_9BACE</name>
<accession>A0A412P9Z9</accession>
<reference evidence="2 3" key="1">
    <citation type="submission" date="2018-08" db="EMBL/GenBank/DDBJ databases">
        <title>A genome reference for cultivated species of the human gut microbiota.</title>
        <authorList>
            <person name="Zou Y."/>
            <person name="Xue W."/>
            <person name="Luo G."/>
        </authorList>
    </citation>
    <scope>NUCLEOTIDE SEQUENCE [LARGE SCALE GENOMIC DNA]</scope>
    <source>
        <strain evidence="2 3">AF19-10AC</strain>
    </source>
</reference>
<evidence type="ECO:0000313" key="2">
    <source>
        <dbReference type="EMBL" id="RGT53464.1"/>
    </source>
</evidence>
<proteinExistence type="predicted"/>
<gene>
    <name evidence="2" type="ORF">DWX27_08200</name>
</gene>
<organism evidence="2 3">
    <name type="scientific">Bacteroides intestinalis</name>
    <dbReference type="NCBI Taxonomy" id="329854"/>
    <lineage>
        <taxon>Bacteria</taxon>
        <taxon>Pseudomonadati</taxon>
        <taxon>Bacteroidota</taxon>
        <taxon>Bacteroidia</taxon>
        <taxon>Bacteroidales</taxon>
        <taxon>Bacteroidaceae</taxon>
        <taxon>Bacteroides</taxon>
    </lineage>
</organism>
<dbReference type="PROSITE" id="PS51257">
    <property type="entry name" value="PROKAR_LIPOPROTEIN"/>
    <property type="match status" value="1"/>
</dbReference>
<feature type="chain" id="PRO_5043189313" description="DUF4988 domain-containing protein" evidence="1">
    <location>
        <begin position="24"/>
        <end position="963"/>
    </location>
</feature>
<feature type="signal peptide" evidence="1">
    <location>
        <begin position="1"/>
        <end position="23"/>
    </location>
</feature>
<comment type="caution">
    <text evidence="2">The sequence shown here is derived from an EMBL/GenBank/DDBJ whole genome shotgun (WGS) entry which is preliminary data.</text>
</comment>
<protein>
    <recommendedName>
        <fullName evidence="4">DUF4988 domain-containing protein</fullName>
    </recommendedName>
</protein>
<dbReference type="AlphaFoldDB" id="A0A412P9Z9"/>
<dbReference type="GeneID" id="26161695"/>
<dbReference type="RefSeq" id="WP_007667011.1">
    <property type="nucleotide sequence ID" value="NZ_BAABZC010000005.1"/>
</dbReference>
<dbReference type="Proteomes" id="UP000284772">
    <property type="component" value="Unassembled WGS sequence"/>
</dbReference>
<evidence type="ECO:0000256" key="1">
    <source>
        <dbReference type="SAM" id="SignalP"/>
    </source>
</evidence>
<sequence>MRKRFVKVVLFGALTFAATTSFISCKDYDDDIKRIDNEIGQINQSLTDLKTAIGNNGVKSVSYDAATGTLTIVDSNDKSVSCKIAQNLPNYTIEIKDGKVILKKDGTEVSSATLPTAEVGESFDPTKLTINAAGEILYNGVKTNVTIPKATSSIAAIKKDGVIIGYTVTDNGESSNFYIQDALPLTSLVFVPEAYLSGVEAMRATNLTYDKWTVKSQTVTEKGEIWNAPLSPASNSHITPDMVAYYHVNPVGVTMKQISKLVLSADDKEFVGTRATGFNIANIDLEKCSITNGILKVVFNGNSEAIQKIDASKITVMNLQATVEVNGGTKVVNSDYAAIYKSVLKEFVLANAKDAGVHKAHLYGADNARSLVGKAEDAINAEPLCEVAYNNKEGIDLSKYVETHYTEWTDTDPMKQIGTGDKTIANDKLADYGLKLVYSLSDYYVGDNKTLQSSFFANLKGSVLTAKVGDITEDPIAAVGRMPLVRVELQNAANGEVVNVGWIKVKITRGDVAGTDYPKACGDLKLKCTPETYNLLFDEMNVNIYQKLGLTKEDFHAIYELKSSSTNASGQKIATLKTGEYGEVVELNDADPNVETVCLAWTVTSADQVNAVNNNNGKLIATATYVPKNDKSRADVTITFTATVKTPSASFDTGSKNSEYWYNNMNNIRMNTVVPGVTPNDCSFSVNVDNVFEGNKPSFKLNNEVSDDFKLDKISYQYIFSDKNNNVKVQGNDGATYTLTVAANGKELYANGTSLVAKIVGNNVEYQQTAAAKAILNISAHDVAPFTAILDMVLTNECSMRLPMTDGQFNAEFLRPVNVFANTGKYFVDATDEGYTVKMLDLVYLTDWRDYKFAKGTSASGVEYDGTGYYTYYGVESIVADIANITTNMNGNNIETKKLSEVTNKIVISQANSTVVGDYGTITYKNNGNNVQAFKVKIPVIVTYKWGTVKTAVYMDVKSTEGN</sequence>
<evidence type="ECO:0000313" key="3">
    <source>
        <dbReference type="Proteomes" id="UP000284772"/>
    </source>
</evidence>
<evidence type="ECO:0008006" key="4">
    <source>
        <dbReference type="Google" id="ProtNLM"/>
    </source>
</evidence>